<dbReference type="GO" id="GO:0042981">
    <property type="term" value="P:regulation of apoptotic process"/>
    <property type="evidence" value="ECO:0007669"/>
    <property type="project" value="InterPro"/>
</dbReference>
<dbReference type="Pfam" id="PF00619">
    <property type="entry name" value="CARD"/>
    <property type="match status" value="1"/>
</dbReference>
<reference evidence="2" key="1">
    <citation type="submission" date="2020-11" db="EMBL/GenBank/DDBJ databases">
        <authorList>
            <person name="Tran Van P."/>
        </authorList>
    </citation>
    <scope>NUCLEOTIDE SEQUENCE</scope>
</reference>
<dbReference type="InterPro" id="IPR001315">
    <property type="entry name" value="CARD"/>
</dbReference>
<evidence type="ECO:0000313" key="2">
    <source>
        <dbReference type="EMBL" id="CAD7254151.1"/>
    </source>
</evidence>
<evidence type="ECO:0000313" key="3">
    <source>
        <dbReference type="Proteomes" id="UP000677054"/>
    </source>
</evidence>
<dbReference type="SUPFAM" id="SSF47986">
    <property type="entry name" value="DEATH domain"/>
    <property type="match status" value="1"/>
</dbReference>
<keyword evidence="3" id="KW-1185">Reference proteome</keyword>
<dbReference type="EMBL" id="LR907590">
    <property type="protein sequence ID" value="CAD7254151.1"/>
    <property type="molecule type" value="Genomic_DNA"/>
</dbReference>
<gene>
    <name evidence="2" type="ORF">DSTB1V02_LOCUS13897</name>
</gene>
<sequence>MLREAMSEVASIISRHSEELKFIDLNGVLADLRREKLILHQEYHEIVQKGSKDKVLFLQDHLPWKGYIALMTFIDIVRRRGNEDLADKLQGEKLHGEQILELMAEQQQSLSESIVQLKKIKESLQNCKEARSDIQRR</sequence>
<organism evidence="2">
    <name type="scientific">Darwinula stevensoni</name>
    <dbReference type="NCBI Taxonomy" id="69355"/>
    <lineage>
        <taxon>Eukaryota</taxon>
        <taxon>Metazoa</taxon>
        <taxon>Ecdysozoa</taxon>
        <taxon>Arthropoda</taxon>
        <taxon>Crustacea</taxon>
        <taxon>Oligostraca</taxon>
        <taxon>Ostracoda</taxon>
        <taxon>Podocopa</taxon>
        <taxon>Podocopida</taxon>
        <taxon>Darwinulocopina</taxon>
        <taxon>Darwinuloidea</taxon>
        <taxon>Darwinulidae</taxon>
        <taxon>Darwinula</taxon>
    </lineage>
</organism>
<dbReference type="Gene3D" id="1.10.533.10">
    <property type="entry name" value="Death Domain, Fas"/>
    <property type="match status" value="1"/>
</dbReference>
<protein>
    <recommendedName>
        <fullName evidence="1">CARD domain-containing protein</fullName>
    </recommendedName>
</protein>
<accession>A0A7R9AHR3</accession>
<dbReference type="Proteomes" id="UP000677054">
    <property type="component" value="Unassembled WGS sequence"/>
</dbReference>
<dbReference type="PROSITE" id="PS50209">
    <property type="entry name" value="CARD"/>
    <property type="match status" value="1"/>
</dbReference>
<feature type="domain" description="CARD" evidence="1">
    <location>
        <begin position="1"/>
        <end position="92"/>
    </location>
</feature>
<proteinExistence type="predicted"/>
<dbReference type="AlphaFoldDB" id="A0A7R9AHR3"/>
<dbReference type="EMBL" id="CAJPEV010008073">
    <property type="protein sequence ID" value="CAG0905095.1"/>
    <property type="molecule type" value="Genomic_DNA"/>
</dbReference>
<name>A0A7R9AHR3_9CRUS</name>
<evidence type="ECO:0000259" key="1">
    <source>
        <dbReference type="PROSITE" id="PS50209"/>
    </source>
</evidence>
<dbReference type="InterPro" id="IPR011029">
    <property type="entry name" value="DEATH-like_dom_sf"/>
</dbReference>
<feature type="non-terminal residue" evidence="2">
    <location>
        <position position="1"/>
    </location>
</feature>